<accession>A0AA36DZE1</accession>
<protein>
    <submittedName>
        <fullName evidence="1">Uncharacterized protein</fullName>
    </submittedName>
</protein>
<evidence type="ECO:0000313" key="2">
    <source>
        <dbReference type="Proteomes" id="UP001177003"/>
    </source>
</evidence>
<dbReference type="EMBL" id="OX465079">
    <property type="protein sequence ID" value="CAI9276685.1"/>
    <property type="molecule type" value="Genomic_DNA"/>
</dbReference>
<organism evidence="1 2">
    <name type="scientific">Lactuca saligna</name>
    <name type="common">Willowleaf lettuce</name>
    <dbReference type="NCBI Taxonomy" id="75948"/>
    <lineage>
        <taxon>Eukaryota</taxon>
        <taxon>Viridiplantae</taxon>
        <taxon>Streptophyta</taxon>
        <taxon>Embryophyta</taxon>
        <taxon>Tracheophyta</taxon>
        <taxon>Spermatophyta</taxon>
        <taxon>Magnoliopsida</taxon>
        <taxon>eudicotyledons</taxon>
        <taxon>Gunneridae</taxon>
        <taxon>Pentapetalae</taxon>
        <taxon>asterids</taxon>
        <taxon>campanulids</taxon>
        <taxon>Asterales</taxon>
        <taxon>Asteraceae</taxon>
        <taxon>Cichorioideae</taxon>
        <taxon>Cichorieae</taxon>
        <taxon>Lactucinae</taxon>
        <taxon>Lactuca</taxon>
    </lineage>
</organism>
<sequence>MLLGQCRMVGMVKIYLEMTLKPCPTVKPSILPGPARPITAAIQLISLHNPTTISIPSKHHLHLHTNTTLHSIDESTDRVADYERDINSVFISFIYYSEALYEEILNSFFTDFD</sequence>
<proteinExistence type="predicted"/>
<dbReference type="Proteomes" id="UP001177003">
    <property type="component" value="Chromosome 3"/>
</dbReference>
<reference evidence="1" key="1">
    <citation type="submission" date="2023-04" db="EMBL/GenBank/DDBJ databases">
        <authorList>
            <person name="Vijverberg K."/>
            <person name="Xiong W."/>
            <person name="Schranz E."/>
        </authorList>
    </citation>
    <scope>NUCLEOTIDE SEQUENCE</scope>
</reference>
<keyword evidence="2" id="KW-1185">Reference proteome</keyword>
<evidence type="ECO:0000313" key="1">
    <source>
        <dbReference type="EMBL" id="CAI9276685.1"/>
    </source>
</evidence>
<dbReference type="AlphaFoldDB" id="A0AA36DZE1"/>
<name>A0AA36DZE1_LACSI</name>
<gene>
    <name evidence="1" type="ORF">LSALG_LOCUS16654</name>
</gene>